<reference evidence="1" key="2">
    <citation type="submission" date="2024-04" db="UniProtKB">
        <authorList>
            <consortium name="Ensembl"/>
        </authorList>
    </citation>
    <scope>IDENTIFICATION</scope>
</reference>
<name>G3Q8T5_GASAC</name>
<dbReference type="Bgee" id="ENSGACG00000019908">
    <property type="expression patterns" value="Expressed in heart and 13 other cell types or tissues"/>
</dbReference>
<dbReference type="Ensembl" id="ENSGACT00000026350.1">
    <property type="protein sequence ID" value="ENSGACP00000026299.1"/>
    <property type="gene ID" value="ENSGACG00000019908.1"/>
</dbReference>
<evidence type="ECO:0000313" key="1">
    <source>
        <dbReference type="Ensembl" id="ENSGACP00000026299.1"/>
    </source>
</evidence>
<reference evidence="1" key="1">
    <citation type="submission" date="2006-01" db="EMBL/GenBank/DDBJ databases">
        <authorList>
            <person name="Lindblad-Toh K."/>
            <person name="Mauceli E."/>
            <person name="Grabherr M."/>
            <person name="Chang J.L."/>
            <person name="Lander E.S."/>
        </authorList>
    </citation>
    <scope>NUCLEOTIDE SEQUENCE [LARGE SCALE GENOMIC DNA]</scope>
</reference>
<dbReference type="AlphaFoldDB" id="G3Q8T5"/>
<organism evidence="1">
    <name type="scientific">Gasterosteus aculeatus</name>
    <name type="common">Three-spined stickleback</name>
    <dbReference type="NCBI Taxonomy" id="69293"/>
    <lineage>
        <taxon>Eukaryota</taxon>
        <taxon>Metazoa</taxon>
        <taxon>Chordata</taxon>
        <taxon>Craniata</taxon>
        <taxon>Vertebrata</taxon>
        <taxon>Euteleostomi</taxon>
        <taxon>Actinopterygii</taxon>
        <taxon>Neopterygii</taxon>
        <taxon>Teleostei</taxon>
        <taxon>Neoteleostei</taxon>
        <taxon>Acanthomorphata</taxon>
        <taxon>Eupercaria</taxon>
        <taxon>Perciformes</taxon>
        <taxon>Cottioidei</taxon>
        <taxon>Gasterosteales</taxon>
        <taxon>Gasterosteidae</taxon>
        <taxon>Gasterosteus</taxon>
    </lineage>
</organism>
<accession>G3Q8T5</accession>
<proteinExistence type="predicted"/>
<sequence length="158" mass="16897">LFTLPPRGLPTSSPAHLWKPDGHRTVSTCPGTSPQSQTFSFCFYGVFRGWGRGLEIGASAGFFFCFVLHSCRDSTCRGVKADAGASKQTLTSITSTLAPFTSTTNPSPPPPSECSISCQLPALVVPEASQISQSLVLTSFNTFIITWELSLLPAEVDH</sequence>
<protein>
    <submittedName>
        <fullName evidence="1">Uncharacterized protein</fullName>
    </submittedName>
</protein>
<dbReference type="InParanoid" id="G3Q8T5"/>